<dbReference type="InParanoid" id="A0A5C3PQU5"/>
<sequence>MSLFEGRVGRSAMYAAGAAGVAHLVMRLVPSSVQTYSLMQTAVAILALASLGVMVVTHHRRNGDMLTHMQEEMVLITAFGLLWFAVLLGWRAMQQRTMSPGDAAGTDLASASRAGRGANTYNEGFTPGRRPYPCSSDSVYCVVEEWTYW</sequence>
<protein>
    <submittedName>
        <fullName evidence="2">Uncharacterized protein</fullName>
    </submittedName>
</protein>
<proteinExistence type="predicted"/>
<dbReference type="STRING" id="1314778.A0A5C3PQU5"/>
<keyword evidence="1" id="KW-0472">Membrane</keyword>
<feature type="transmembrane region" description="Helical" evidence="1">
    <location>
        <begin position="12"/>
        <end position="29"/>
    </location>
</feature>
<keyword evidence="3" id="KW-1185">Reference proteome</keyword>
<evidence type="ECO:0000313" key="3">
    <source>
        <dbReference type="Proteomes" id="UP000308197"/>
    </source>
</evidence>
<dbReference type="AlphaFoldDB" id="A0A5C3PQU5"/>
<accession>A0A5C3PQU5</accession>
<keyword evidence="1" id="KW-0812">Transmembrane</keyword>
<organism evidence="2 3">
    <name type="scientific">Polyporus arcularius HHB13444</name>
    <dbReference type="NCBI Taxonomy" id="1314778"/>
    <lineage>
        <taxon>Eukaryota</taxon>
        <taxon>Fungi</taxon>
        <taxon>Dikarya</taxon>
        <taxon>Basidiomycota</taxon>
        <taxon>Agaricomycotina</taxon>
        <taxon>Agaricomycetes</taxon>
        <taxon>Polyporales</taxon>
        <taxon>Polyporaceae</taxon>
        <taxon>Polyporus</taxon>
    </lineage>
</organism>
<dbReference type="Proteomes" id="UP000308197">
    <property type="component" value="Unassembled WGS sequence"/>
</dbReference>
<reference evidence="2 3" key="1">
    <citation type="journal article" date="2019" name="Nat. Ecol. Evol.">
        <title>Megaphylogeny resolves global patterns of mushroom evolution.</title>
        <authorList>
            <person name="Varga T."/>
            <person name="Krizsan K."/>
            <person name="Foldi C."/>
            <person name="Dima B."/>
            <person name="Sanchez-Garcia M."/>
            <person name="Sanchez-Ramirez S."/>
            <person name="Szollosi G.J."/>
            <person name="Szarkandi J.G."/>
            <person name="Papp V."/>
            <person name="Albert L."/>
            <person name="Andreopoulos W."/>
            <person name="Angelini C."/>
            <person name="Antonin V."/>
            <person name="Barry K.W."/>
            <person name="Bougher N.L."/>
            <person name="Buchanan P."/>
            <person name="Buyck B."/>
            <person name="Bense V."/>
            <person name="Catcheside P."/>
            <person name="Chovatia M."/>
            <person name="Cooper J."/>
            <person name="Damon W."/>
            <person name="Desjardin D."/>
            <person name="Finy P."/>
            <person name="Geml J."/>
            <person name="Haridas S."/>
            <person name="Hughes K."/>
            <person name="Justo A."/>
            <person name="Karasinski D."/>
            <person name="Kautmanova I."/>
            <person name="Kiss B."/>
            <person name="Kocsube S."/>
            <person name="Kotiranta H."/>
            <person name="LaButti K.M."/>
            <person name="Lechner B.E."/>
            <person name="Liimatainen K."/>
            <person name="Lipzen A."/>
            <person name="Lukacs Z."/>
            <person name="Mihaltcheva S."/>
            <person name="Morgado L.N."/>
            <person name="Niskanen T."/>
            <person name="Noordeloos M.E."/>
            <person name="Ohm R.A."/>
            <person name="Ortiz-Santana B."/>
            <person name="Ovrebo C."/>
            <person name="Racz N."/>
            <person name="Riley R."/>
            <person name="Savchenko A."/>
            <person name="Shiryaev A."/>
            <person name="Soop K."/>
            <person name="Spirin V."/>
            <person name="Szebenyi C."/>
            <person name="Tomsovsky M."/>
            <person name="Tulloss R.E."/>
            <person name="Uehling J."/>
            <person name="Grigoriev I.V."/>
            <person name="Vagvolgyi C."/>
            <person name="Papp T."/>
            <person name="Martin F.M."/>
            <person name="Miettinen O."/>
            <person name="Hibbett D.S."/>
            <person name="Nagy L.G."/>
        </authorList>
    </citation>
    <scope>NUCLEOTIDE SEQUENCE [LARGE SCALE GENOMIC DNA]</scope>
    <source>
        <strain evidence="2 3">HHB13444</strain>
    </source>
</reference>
<gene>
    <name evidence="2" type="ORF">K466DRAFT_540952</name>
</gene>
<evidence type="ECO:0000313" key="2">
    <source>
        <dbReference type="EMBL" id="TFK91831.1"/>
    </source>
</evidence>
<dbReference type="EMBL" id="ML211011">
    <property type="protein sequence ID" value="TFK91831.1"/>
    <property type="molecule type" value="Genomic_DNA"/>
</dbReference>
<evidence type="ECO:0000256" key="1">
    <source>
        <dbReference type="SAM" id="Phobius"/>
    </source>
</evidence>
<name>A0A5C3PQU5_9APHY</name>
<feature type="transmembrane region" description="Helical" evidence="1">
    <location>
        <begin position="41"/>
        <end position="61"/>
    </location>
</feature>
<feature type="transmembrane region" description="Helical" evidence="1">
    <location>
        <begin position="73"/>
        <end position="90"/>
    </location>
</feature>
<keyword evidence="1" id="KW-1133">Transmembrane helix</keyword>